<gene>
    <name evidence="3" type="ORF">GOODEAATRI_011582</name>
</gene>
<protein>
    <submittedName>
        <fullName evidence="3">Uncharacterized protein</fullName>
    </submittedName>
</protein>
<evidence type="ECO:0000313" key="4">
    <source>
        <dbReference type="Proteomes" id="UP001476798"/>
    </source>
</evidence>
<dbReference type="Proteomes" id="UP001476798">
    <property type="component" value="Unassembled WGS sequence"/>
</dbReference>
<proteinExistence type="predicted"/>
<dbReference type="Gene3D" id="2.110.10.10">
    <property type="entry name" value="Hemopexin-like domain"/>
    <property type="match status" value="2"/>
</dbReference>
<dbReference type="SUPFAM" id="SSF50923">
    <property type="entry name" value="Hemopexin-like domain"/>
    <property type="match status" value="1"/>
</dbReference>
<dbReference type="EMBL" id="JAHRIO010000713">
    <property type="protein sequence ID" value="MEQ2158367.1"/>
    <property type="molecule type" value="Genomic_DNA"/>
</dbReference>
<name>A0ABV0MJW5_9TELE</name>
<keyword evidence="4" id="KW-1185">Reference proteome</keyword>
<reference evidence="3 4" key="1">
    <citation type="submission" date="2021-06" db="EMBL/GenBank/DDBJ databases">
        <authorList>
            <person name="Palmer J.M."/>
        </authorList>
    </citation>
    <scope>NUCLEOTIDE SEQUENCE [LARGE SCALE GENOMIC DNA]</scope>
    <source>
        <strain evidence="3 4">GA_2019</strain>
        <tissue evidence="3">Muscle</tissue>
    </source>
</reference>
<feature type="repeat" description="Hemopexin" evidence="1">
    <location>
        <begin position="157"/>
        <end position="204"/>
    </location>
</feature>
<feature type="region of interest" description="Disordered" evidence="2">
    <location>
        <begin position="215"/>
        <end position="258"/>
    </location>
</feature>
<dbReference type="Pfam" id="PF00045">
    <property type="entry name" value="Hemopexin"/>
    <property type="match status" value="1"/>
</dbReference>
<evidence type="ECO:0000256" key="2">
    <source>
        <dbReference type="SAM" id="MobiDB-lite"/>
    </source>
</evidence>
<evidence type="ECO:0000313" key="3">
    <source>
        <dbReference type="EMBL" id="MEQ2158367.1"/>
    </source>
</evidence>
<evidence type="ECO:0000256" key="1">
    <source>
        <dbReference type="PROSITE-ProRule" id="PRU01011"/>
    </source>
</evidence>
<dbReference type="InterPro" id="IPR018487">
    <property type="entry name" value="Hemopexin-like_repeat"/>
</dbReference>
<dbReference type="InterPro" id="IPR036375">
    <property type="entry name" value="Hemopexin-like_dom_sf"/>
</dbReference>
<feature type="non-terminal residue" evidence="3">
    <location>
        <position position="1"/>
    </location>
</feature>
<dbReference type="PROSITE" id="PS51642">
    <property type="entry name" value="HEMOPEXIN_2"/>
    <property type="match status" value="1"/>
</dbReference>
<dbReference type="SMART" id="SM00120">
    <property type="entry name" value="HX"/>
    <property type="match status" value="1"/>
</dbReference>
<comment type="caution">
    <text evidence="3">The sequence shown here is derived from an EMBL/GenBank/DDBJ whole genome shotgun (WGS) entry which is preliminary data.</text>
</comment>
<feature type="compositionally biased region" description="Basic and acidic residues" evidence="2">
    <location>
        <begin position="227"/>
        <end position="237"/>
    </location>
</feature>
<organism evidence="3 4">
    <name type="scientific">Goodea atripinnis</name>
    <dbReference type="NCBI Taxonomy" id="208336"/>
    <lineage>
        <taxon>Eukaryota</taxon>
        <taxon>Metazoa</taxon>
        <taxon>Chordata</taxon>
        <taxon>Craniata</taxon>
        <taxon>Vertebrata</taxon>
        <taxon>Euteleostomi</taxon>
        <taxon>Actinopterygii</taxon>
        <taxon>Neopterygii</taxon>
        <taxon>Teleostei</taxon>
        <taxon>Neoteleostei</taxon>
        <taxon>Acanthomorphata</taxon>
        <taxon>Ovalentaria</taxon>
        <taxon>Atherinomorphae</taxon>
        <taxon>Cyprinodontiformes</taxon>
        <taxon>Goodeidae</taxon>
        <taxon>Goodea</taxon>
    </lineage>
</organism>
<accession>A0ABV0MJW5</accession>
<sequence length="296" mass="33080">RGASVRRLWRGLPPDLLHLDAVLERHSDHAIIFISGTLHYFNILYTCAVFCPDHVPDSWITVTMAVPDLKAPCKLVVRSHFWLFRDLALQEGYPQPLSALQMGVSVAGEDFDDNEDKETSGSGKWGLVWDPEEGPVWGKIEDLEEEKQEDKWSQLLKEGVSGITTDNEGSVYLFRGVSYWKFLFPGSTPQEGYPRSSAAEWLDCADSLSPPGVDDFSLSLSPPAGRQELRETRREDGQDGDAGGSRRDRHRYQPKYGQDSGSHIWTQCTCQNKALGGSKASLIRVCLLLVWSLLAV</sequence>